<reference evidence="2" key="1">
    <citation type="journal article" date="2022" name="Mol. Ecol. Resour.">
        <title>The genomes of chicory, endive, great burdock and yacon provide insights into Asteraceae palaeo-polyploidization history and plant inulin production.</title>
        <authorList>
            <person name="Fan W."/>
            <person name="Wang S."/>
            <person name="Wang H."/>
            <person name="Wang A."/>
            <person name="Jiang F."/>
            <person name="Liu H."/>
            <person name="Zhao H."/>
            <person name="Xu D."/>
            <person name="Zhang Y."/>
        </authorList>
    </citation>
    <scope>NUCLEOTIDE SEQUENCE [LARGE SCALE GENOMIC DNA]</scope>
    <source>
        <strain evidence="2">cv. Yunnan</strain>
    </source>
</reference>
<evidence type="ECO:0000313" key="1">
    <source>
        <dbReference type="EMBL" id="KAI3824112.1"/>
    </source>
</evidence>
<keyword evidence="2" id="KW-1185">Reference proteome</keyword>
<proteinExistence type="predicted"/>
<sequence>MFSSSNPFPSSIHGLPPPSGTFFVQENYGVYFNNYPFVSREYSSFDQAPPPVKESGLQDFDNHNHQNLSRAGFSPSKSSVAASKKERHSKIFTAQGPRDRRVT</sequence>
<comment type="caution">
    <text evidence="1">The sequence shown here is derived from an EMBL/GenBank/DDBJ whole genome shotgun (WGS) entry which is preliminary data.</text>
</comment>
<gene>
    <name evidence="1" type="ORF">L1987_05561</name>
</gene>
<reference evidence="1 2" key="2">
    <citation type="journal article" date="2022" name="Mol. Ecol. Resour.">
        <title>The genomes of chicory, endive, great burdock and yacon provide insights into Asteraceae paleo-polyploidization history and plant inulin production.</title>
        <authorList>
            <person name="Fan W."/>
            <person name="Wang S."/>
            <person name="Wang H."/>
            <person name="Wang A."/>
            <person name="Jiang F."/>
            <person name="Liu H."/>
            <person name="Zhao H."/>
            <person name="Xu D."/>
            <person name="Zhang Y."/>
        </authorList>
    </citation>
    <scope>NUCLEOTIDE SEQUENCE [LARGE SCALE GENOMIC DNA]</scope>
    <source>
        <strain evidence="2">cv. Yunnan</strain>
        <tissue evidence="1">Leaves</tissue>
    </source>
</reference>
<protein>
    <submittedName>
        <fullName evidence="1">Uncharacterized protein</fullName>
    </submittedName>
</protein>
<evidence type="ECO:0000313" key="2">
    <source>
        <dbReference type="Proteomes" id="UP001056120"/>
    </source>
</evidence>
<accession>A0ACB9JVN9</accession>
<name>A0ACB9JVN9_9ASTR</name>
<dbReference type="EMBL" id="CM042019">
    <property type="protein sequence ID" value="KAI3824112.1"/>
    <property type="molecule type" value="Genomic_DNA"/>
</dbReference>
<organism evidence="1 2">
    <name type="scientific">Smallanthus sonchifolius</name>
    <dbReference type="NCBI Taxonomy" id="185202"/>
    <lineage>
        <taxon>Eukaryota</taxon>
        <taxon>Viridiplantae</taxon>
        <taxon>Streptophyta</taxon>
        <taxon>Embryophyta</taxon>
        <taxon>Tracheophyta</taxon>
        <taxon>Spermatophyta</taxon>
        <taxon>Magnoliopsida</taxon>
        <taxon>eudicotyledons</taxon>
        <taxon>Gunneridae</taxon>
        <taxon>Pentapetalae</taxon>
        <taxon>asterids</taxon>
        <taxon>campanulids</taxon>
        <taxon>Asterales</taxon>
        <taxon>Asteraceae</taxon>
        <taxon>Asteroideae</taxon>
        <taxon>Heliantheae alliance</taxon>
        <taxon>Millerieae</taxon>
        <taxon>Smallanthus</taxon>
    </lineage>
</organism>
<dbReference type="Proteomes" id="UP001056120">
    <property type="component" value="Linkage Group LG02"/>
</dbReference>